<dbReference type="EMBL" id="CAJNBK010000002">
    <property type="protein sequence ID" value="CAE6714392.1"/>
    <property type="molecule type" value="Genomic_DNA"/>
</dbReference>
<evidence type="ECO:0000313" key="3">
    <source>
        <dbReference type="EMBL" id="CAE6714392.1"/>
    </source>
</evidence>
<evidence type="ECO:0000259" key="2">
    <source>
        <dbReference type="Pfam" id="PF18013"/>
    </source>
</evidence>
<feature type="domain" description="Phage tail lysozyme" evidence="2">
    <location>
        <begin position="728"/>
        <end position="855"/>
    </location>
</feature>
<proteinExistence type="predicted"/>
<name>A0ABM8QTJ4_9BURK</name>
<feature type="compositionally biased region" description="Gly residues" evidence="1">
    <location>
        <begin position="137"/>
        <end position="179"/>
    </location>
</feature>
<reference evidence="3 4" key="1">
    <citation type="submission" date="2021-02" db="EMBL/GenBank/DDBJ databases">
        <authorList>
            <person name="Vanwijnsberghe S."/>
        </authorList>
    </citation>
    <scope>NUCLEOTIDE SEQUENCE [LARGE SCALE GENOMIC DNA]</scope>
    <source>
        <strain evidence="3 4">LMG 31837</strain>
    </source>
</reference>
<feature type="region of interest" description="Disordered" evidence="1">
    <location>
        <begin position="120"/>
        <end position="185"/>
    </location>
</feature>
<comment type="caution">
    <text evidence="3">The sequence shown here is derived from an EMBL/GenBank/DDBJ whole genome shotgun (WGS) entry which is preliminary data.</text>
</comment>
<gene>
    <name evidence="3" type="ORF">R69888_01303</name>
</gene>
<dbReference type="Proteomes" id="UP000672526">
    <property type="component" value="Unassembled WGS sequence"/>
</dbReference>
<dbReference type="Pfam" id="PF18013">
    <property type="entry name" value="Phage_lysozyme2"/>
    <property type="match status" value="1"/>
</dbReference>
<evidence type="ECO:0000256" key="1">
    <source>
        <dbReference type="SAM" id="MobiDB-lite"/>
    </source>
</evidence>
<keyword evidence="4" id="KW-1185">Reference proteome</keyword>
<accession>A0ABM8QTJ4</accession>
<evidence type="ECO:0000313" key="4">
    <source>
        <dbReference type="Proteomes" id="UP000672526"/>
    </source>
</evidence>
<dbReference type="Gene3D" id="1.10.530.10">
    <property type="match status" value="1"/>
</dbReference>
<dbReference type="InterPro" id="IPR041219">
    <property type="entry name" value="Phage_lysozyme2"/>
</dbReference>
<organism evidence="3 4">
    <name type="scientific">Paraburkholderia haematera</name>
    <dbReference type="NCBI Taxonomy" id="2793077"/>
    <lineage>
        <taxon>Bacteria</taxon>
        <taxon>Pseudomonadati</taxon>
        <taxon>Pseudomonadota</taxon>
        <taxon>Betaproteobacteria</taxon>
        <taxon>Burkholderiales</taxon>
        <taxon>Burkholderiaceae</taxon>
        <taxon>Paraburkholderia</taxon>
    </lineage>
</organism>
<protein>
    <recommendedName>
        <fullName evidence="2">Phage tail lysozyme domain-containing protein</fullName>
    </recommendedName>
</protein>
<sequence>MSEVKIGVGANADGVANAINKITAAMNKMGSAVAQNQKLKFEPVGVKLMERDLALINKQFQQALALSSQLRNALKATGQGGAHISQVDFSKLSTNPAAAQRMRDRAFLHSVRGTALDPTLANEVDDRGNIVPPTPPGGGAGSGGAGPGGGGGAPRAPRGGGSGGAGGGGGGPGGGGANGGSWWRRRPQNMGTAAALAIGGGIGGGAGSILTAGIAGGPIGAALAGVTQAIGAAMQFASEGIDLAKQQNESADRLKRSMGDLGISFKQLTDESKLFGLGIGVAGTEFLKLESQANEASGGAYRTPGELAEATRSGGAIGRAYGLDPSQGVNFVSGMQRLNARQNNKDLAAQLAEAIVNTQGKALPSEVMQAMMGFAGAQARFNGGSVDLNRLGNAYSSLLGTDGMTADHASSILGTANSAMEHMGGSEAAQNLTMRAFGNLDPIRARIRSEGGLFGNGLDDRNIASYMYSRGMRGWESMSKGPAGTNFSVINSQLDSDYKGNPLMEIDAQKNYWHLQSYADTAKFVGMSDSDHNGLMNTLKNAGVDLKDLHEGSVASVSSIAQAGSFGDLKSLYDNDISKRSDLTDSDRSALSKAEGSGDIQTFKNELVRVLAGKGQADDDASVQRTIDANIADMKTQIGEKLIPFTQSIMQGVLSIANKFGAGIQDPTTEGGSMFVGPSQAAAGNVVADLGIAGKITRPGDSSNGGAGGWWSRTKGHIASLSANSDQNVQKALAYFQSLGYTQEQAAGLVANQYTESGMDASASGDNGNAYGIGQWHMDRQANFKQVFGHDIHRSTLDEQLKFTQWELTHSEKAAGDSLRRSKTADQAGWAVSQDYERPADALGQARQRAELAANLVGSGADKLNDSDIRIVDLPPSKIPAKYQEKSDAAAGQTTATGMASPIVIQLDQTIQSQGPNGQTKMKKINTSLSVPSSSGNAKATLAGN</sequence>
<feature type="region of interest" description="Disordered" evidence="1">
    <location>
        <begin position="913"/>
        <end position="945"/>
    </location>
</feature>